<reference evidence="3 4" key="1">
    <citation type="submission" date="2024-09" db="EMBL/GenBank/DDBJ databases">
        <authorList>
            <person name="Sun Q."/>
            <person name="Mori K."/>
        </authorList>
    </citation>
    <scope>NUCLEOTIDE SEQUENCE [LARGE SCALE GENOMIC DNA]</scope>
    <source>
        <strain evidence="3 4">CCM 7468</strain>
    </source>
</reference>
<sequence length="383" mass="42230">MDQYHLAAESSSKALAWLRGEAWPTWLRHGVDWERGGFHESLDLRTLRSTAPFRRLRVAARQVFVFAEAHAFGTPRAAEAVELGIAFLRGRARRRDGGYARCFGLDGEVTDGSIDLYDHAFVLLALASAGRVMPQDPLRREALDLLRFLDARLAHPLGGYAEGLPPALPRRQNPHMHLLEACLAAAEAFGEGIFLQRAAEMVELFLSRFRQVGSGTLAEFFDEALLPQRENGRHLVEPGHHCEWVWLLHWYARLSTGGATGAIQGLLDFVDRHGINPRLGTAYDGVWSDGGLQACGSRLWPQTERLKSETLRPDATAAGIARAHAALRLYLDPAPPGLWHERLDEAGRPSGEPAPASSLYHLTAGILVSHRELVMRGDPGCDG</sequence>
<dbReference type="InterPro" id="IPR012341">
    <property type="entry name" value="6hp_glycosidase-like_sf"/>
</dbReference>
<dbReference type="RefSeq" id="WP_377050160.1">
    <property type="nucleotide sequence ID" value="NZ_JBHLVZ010000022.1"/>
</dbReference>
<keyword evidence="4" id="KW-1185">Reference proteome</keyword>
<dbReference type="Gene3D" id="1.50.10.10">
    <property type="match status" value="1"/>
</dbReference>
<keyword evidence="2" id="KW-0413">Isomerase</keyword>
<gene>
    <name evidence="3" type="ORF">ACFFIC_10740</name>
</gene>
<dbReference type="Pfam" id="PF07221">
    <property type="entry name" value="GlcNAc_2-epim"/>
    <property type="match status" value="1"/>
</dbReference>
<dbReference type="Proteomes" id="UP001589789">
    <property type="component" value="Unassembled WGS sequence"/>
</dbReference>
<evidence type="ECO:0000313" key="4">
    <source>
        <dbReference type="Proteomes" id="UP001589789"/>
    </source>
</evidence>
<evidence type="ECO:0000256" key="1">
    <source>
        <dbReference type="ARBA" id="ARBA00008558"/>
    </source>
</evidence>
<comment type="caution">
    <text evidence="3">The sequence shown here is derived from an EMBL/GenBank/DDBJ whole genome shotgun (WGS) entry which is preliminary data.</text>
</comment>
<proteinExistence type="inferred from homology"/>
<dbReference type="InterPro" id="IPR008928">
    <property type="entry name" value="6-hairpin_glycosidase_sf"/>
</dbReference>
<dbReference type="SUPFAM" id="SSF48208">
    <property type="entry name" value="Six-hairpin glycosidases"/>
    <property type="match status" value="1"/>
</dbReference>
<accession>A0ABV6IQX6</accession>
<dbReference type="PANTHER" id="PTHR15108">
    <property type="entry name" value="N-ACYLGLUCOSAMINE-2-EPIMERASE"/>
    <property type="match status" value="1"/>
</dbReference>
<evidence type="ECO:0000256" key="2">
    <source>
        <dbReference type="ARBA" id="ARBA00023235"/>
    </source>
</evidence>
<name>A0ABV6IQX6_9PROT</name>
<comment type="similarity">
    <text evidence="1">Belongs to the N-acylglucosamine 2-epimerase family.</text>
</comment>
<dbReference type="InterPro" id="IPR010819">
    <property type="entry name" value="AGE/CE"/>
</dbReference>
<evidence type="ECO:0000313" key="3">
    <source>
        <dbReference type="EMBL" id="MFC0386016.1"/>
    </source>
</evidence>
<dbReference type="EMBL" id="JBHLVZ010000022">
    <property type="protein sequence ID" value="MFC0386016.1"/>
    <property type="molecule type" value="Genomic_DNA"/>
</dbReference>
<organism evidence="3 4">
    <name type="scientific">Muricoccus vinaceus</name>
    <dbReference type="NCBI Taxonomy" id="424704"/>
    <lineage>
        <taxon>Bacteria</taxon>
        <taxon>Pseudomonadati</taxon>
        <taxon>Pseudomonadota</taxon>
        <taxon>Alphaproteobacteria</taxon>
        <taxon>Acetobacterales</taxon>
        <taxon>Roseomonadaceae</taxon>
        <taxon>Muricoccus</taxon>
    </lineage>
</organism>
<protein>
    <submittedName>
        <fullName evidence="3">AGE family epimerase/isomerase</fullName>
    </submittedName>
</protein>